<keyword evidence="3" id="KW-1185">Reference proteome</keyword>
<evidence type="ECO:0000313" key="3">
    <source>
        <dbReference type="Proteomes" id="UP001642409"/>
    </source>
</evidence>
<proteinExistence type="predicted"/>
<name>A0AA86NN53_9EUKA</name>
<dbReference type="EMBL" id="CATOUU010000279">
    <property type="protein sequence ID" value="CAI9923407.1"/>
    <property type="molecule type" value="Genomic_DNA"/>
</dbReference>
<gene>
    <name evidence="1" type="ORF">HINF_LOCUS11052</name>
    <name evidence="2" type="ORF">HINF_LOCUS6319</name>
</gene>
<evidence type="ECO:0000313" key="1">
    <source>
        <dbReference type="EMBL" id="CAI9923407.1"/>
    </source>
</evidence>
<comment type="caution">
    <text evidence="1">The sequence shown here is derived from an EMBL/GenBank/DDBJ whole genome shotgun (WGS) entry which is preliminary data.</text>
</comment>
<accession>A0AA86NN53</accession>
<reference evidence="2 3" key="2">
    <citation type="submission" date="2024-07" db="EMBL/GenBank/DDBJ databases">
        <authorList>
            <person name="Akdeniz Z."/>
        </authorList>
    </citation>
    <scope>NUCLEOTIDE SEQUENCE [LARGE SCALE GENOMIC DNA]</scope>
</reference>
<reference evidence="1" key="1">
    <citation type="submission" date="2023-06" db="EMBL/GenBank/DDBJ databases">
        <authorList>
            <person name="Kurt Z."/>
        </authorList>
    </citation>
    <scope>NUCLEOTIDE SEQUENCE</scope>
</reference>
<evidence type="ECO:0000313" key="2">
    <source>
        <dbReference type="EMBL" id="CAL5980731.1"/>
    </source>
</evidence>
<dbReference type="EMBL" id="CAXDID020000012">
    <property type="protein sequence ID" value="CAL5980731.1"/>
    <property type="molecule type" value="Genomic_DNA"/>
</dbReference>
<organism evidence="1">
    <name type="scientific">Hexamita inflata</name>
    <dbReference type="NCBI Taxonomy" id="28002"/>
    <lineage>
        <taxon>Eukaryota</taxon>
        <taxon>Metamonada</taxon>
        <taxon>Diplomonadida</taxon>
        <taxon>Hexamitidae</taxon>
        <taxon>Hexamitinae</taxon>
        <taxon>Hexamita</taxon>
    </lineage>
</organism>
<sequence>MFVLVTGIKIRPKSGWKNGVQRKLKNEVILLQYFEGYVMHYIYKISLLNSKKSSEILLYIKSCIQIFKRHARYLVREECCWFLRDHWFRKERKCDDQRKRVTSIDVIYGVMSSLSQLQPYHHNITNTSRFNLKKTFQMKKACKWSYLLYNTVDYKLLCSI</sequence>
<dbReference type="Proteomes" id="UP001642409">
    <property type="component" value="Unassembled WGS sequence"/>
</dbReference>
<protein>
    <submittedName>
        <fullName evidence="2">Hypothetical_protein</fullName>
    </submittedName>
</protein>
<dbReference type="AlphaFoldDB" id="A0AA86NN53"/>